<dbReference type="EMBL" id="JAMOIL010000013">
    <property type="protein sequence ID" value="MCM0621048.1"/>
    <property type="molecule type" value="Genomic_DNA"/>
</dbReference>
<organism evidence="4 5">
    <name type="scientific">Nocardioides bruguierae</name>
    <dbReference type="NCBI Taxonomy" id="2945102"/>
    <lineage>
        <taxon>Bacteria</taxon>
        <taxon>Bacillati</taxon>
        <taxon>Actinomycetota</taxon>
        <taxon>Actinomycetes</taxon>
        <taxon>Propionibacteriales</taxon>
        <taxon>Nocardioidaceae</taxon>
        <taxon>Nocardioides</taxon>
    </lineage>
</organism>
<evidence type="ECO:0000313" key="5">
    <source>
        <dbReference type="Proteomes" id="UP001139485"/>
    </source>
</evidence>
<evidence type="ECO:0000256" key="2">
    <source>
        <dbReference type="SAM" id="MobiDB-lite"/>
    </source>
</evidence>
<reference evidence="4" key="1">
    <citation type="submission" date="2022-05" db="EMBL/GenBank/DDBJ databases">
        <authorList>
            <person name="Tuo L."/>
        </authorList>
    </citation>
    <scope>NUCLEOTIDE SEQUENCE</scope>
    <source>
        <strain evidence="4">BSK12Z-4</strain>
    </source>
</reference>
<evidence type="ECO:0000313" key="4">
    <source>
        <dbReference type="EMBL" id="MCM0621048.1"/>
    </source>
</evidence>
<dbReference type="PANTHER" id="PTHR38133">
    <property type="entry name" value="SLR1429 PROTEIN"/>
    <property type="match status" value="1"/>
</dbReference>
<comment type="caution">
    <text evidence="4">The sequence shown here is derived from an EMBL/GenBank/DDBJ whole genome shotgun (WGS) entry which is preliminary data.</text>
</comment>
<keyword evidence="5" id="KW-1185">Reference proteome</keyword>
<dbReference type="PROSITE" id="PS50966">
    <property type="entry name" value="ZF_SWIM"/>
    <property type="match status" value="1"/>
</dbReference>
<dbReference type="InterPro" id="IPR007527">
    <property type="entry name" value="Znf_SWIM"/>
</dbReference>
<dbReference type="Proteomes" id="UP001139485">
    <property type="component" value="Unassembled WGS sequence"/>
</dbReference>
<accession>A0A9X2D842</accession>
<gene>
    <name evidence="4" type="ORF">M8330_12180</name>
</gene>
<sequence>MSQPGDVIVHAASPPRRQAPRLRQWWARAWDRAAEEAAYGEPDLTAGRRHARTGRVGGLRLEPGRVTAAVGTDETLASVVVSVPLLDEADATALVEVVLAEPARASALLAGDLPHDLVEHAEEAGVELLPYGGELVCECTCRHWVDPCEHALAVLVQVGWLLEADPLLLWHLRGLPRARLLARVREARPVLDAAQRSLAGAGEESGEEAGEGSGEEPELDLAVDAAVRAQRFLAWLEEHPEPDDDPPAHLLP</sequence>
<dbReference type="GO" id="GO:0008270">
    <property type="term" value="F:zinc ion binding"/>
    <property type="evidence" value="ECO:0007669"/>
    <property type="project" value="UniProtKB-KW"/>
</dbReference>
<feature type="domain" description="SWIM-type" evidence="3">
    <location>
        <begin position="124"/>
        <end position="159"/>
    </location>
</feature>
<proteinExistence type="predicted"/>
<name>A0A9X2D842_9ACTN</name>
<feature type="compositionally biased region" description="Acidic residues" evidence="2">
    <location>
        <begin position="204"/>
        <end position="220"/>
    </location>
</feature>
<evidence type="ECO:0000256" key="1">
    <source>
        <dbReference type="PROSITE-ProRule" id="PRU00325"/>
    </source>
</evidence>
<protein>
    <submittedName>
        <fullName evidence="4">SWIM zinc finger family protein</fullName>
    </submittedName>
</protein>
<feature type="region of interest" description="Disordered" evidence="2">
    <location>
        <begin position="197"/>
        <end position="220"/>
    </location>
</feature>
<evidence type="ECO:0000259" key="3">
    <source>
        <dbReference type="PROSITE" id="PS50966"/>
    </source>
</evidence>
<keyword evidence="1" id="KW-0479">Metal-binding</keyword>
<dbReference type="PANTHER" id="PTHR38133:SF1">
    <property type="entry name" value="SLR1429 PROTEIN"/>
    <property type="match status" value="1"/>
</dbReference>
<keyword evidence="1" id="KW-0863">Zinc-finger</keyword>
<dbReference type="AlphaFoldDB" id="A0A9X2D842"/>
<dbReference type="RefSeq" id="WP_250827536.1">
    <property type="nucleotide sequence ID" value="NZ_JAMOIL010000013.1"/>
</dbReference>
<keyword evidence="1" id="KW-0862">Zinc</keyword>
<dbReference type="Pfam" id="PF04434">
    <property type="entry name" value="SWIM"/>
    <property type="match status" value="1"/>
</dbReference>